<accession>A0AAP5ICF4</accession>
<reference evidence="2" key="1">
    <citation type="journal article" date="2021" name="Science">
        <title>Hunting the eagle killer: A cyanobacterial neurotoxin causes vacuolar myelinopathy.</title>
        <authorList>
            <person name="Breinlinger S."/>
            <person name="Phillips T.J."/>
            <person name="Haram B.N."/>
            <person name="Mares J."/>
            <person name="Martinez Yerena J.A."/>
            <person name="Hrouzek P."/>
            <person name="Sobotka R."/>
            <person name="Henderson W.M."/>
            <person name="Schmieder P."/>
            <person name="Williams S.M."/>
            <person name="Lauderdale J.D."/>
            <person name="Wilde H.D."/>
            <person name="Gerrin W."/>
            <person name="Kust A."/>
            <person name="Washington J.W."/>
            <person name="Wagner C."/>
            <person name="Geier B."/>
            <person name="Liebeke M."/>
            <person name="Enke H."/>
            <person name="Niedermeyer T.H.J."/>
            <person name="Wilde S.B."/>
        </authorList>
    </citation>
    <scope>NUCLEOTIDE SEQUENCE [LARGE SCALE GENOMIC DNA]</scope>
    <source>
        <strain evidence="2">Thurmond2011</strain>
    </source>
</reference>
<evidence type="ECO:0000313" key="2">
    <source>
        <dbReference type="Proteomes" id="UP000667802"/>
    </source>
</evidence>
<keyword evidence="2" id="KW-1185">Reference proteome</keyword>
<evidence type="ECO:0000313" key="1">
    <source>
        <dbReference type="EMBL" id="MDR9898958.1"/>
    </source>
</evidence>
<dbReference type="RefSeq" id="WP_208352265.1">
    <property type="nucleotide sequence ID" value="NZ_JAALHA020000021.1"/>
</dbReference>
<sequence>MLHAASISFEAITKSEQKKSANKYIDAHNEALNTAVIYKIKSASRLFSEQKENFPFINVDTDFNPIRSKDLSHYYGYYLSQITTKKKSLFSTTVDGDDSQHVIDLILENLQDNFYLTPDKPISPNVTIHSLTVTMCIKILDIPFAQTVQPASFISDIKPKLTHRTCNHTSDQSLESWRNAVSKAYNLSPVESAYVFFKPYCNPQDTTSKRIAEAIAMRSTRK</sequence>
<protein>
    <submittedName>
        <fullName evidence="1">Uncharacterized protein</fullName>
    </submittedName>
</protein>
<dbReference type="Proteomes" id="UP000667802">
    <property type="component" value="Unassembled WGS sequence"/>
</dbReference>
<name>A0AAP5ICF4_9CYAN</name>
<gene>
    <name evidence="1" type="ORF">G7B40_031025</name>
</gene>
<proteinExistence type="predicted"/>
<comment type="caution">
    <text evidence="1">The sequence shown here is derived from an EMBL/GenBank/DDBJ whole genome shotgun (WGS) entry which is preliminary data.</text>
</comment>
<dbReference type="EMBL" id="JAALHA020000021">
    <property type="protein sequence ID" value="MDR9898958.1"/>
    <property type="molecule type" value="Genomic_DNA"/>
</dbReference>
<organism evidence="1 2">
    <name type="scientific">Aetokthonos hydrillicola Thurmond2011</name>
    <dbReference type="NCBI Taxonomy" id="2712845"/>
    <lineage>
        <taxon>Bacteria</taxon>
        <taxon>Bacillati</taxon>
        <taxon>Cyanobacteriota</taxon>
        <taxon>Cyanophyceae</taxon>
        <taxon>Nostocales</taxon>
        <taxon>Hapalosiphonaceae</taxon>
        <taxon>Aetokthonos</taxon>
    </lineage>
</organism>
<dbReference type="AlphaFoldDB" id="A0AAP5ICF4"/>